<evidence type="ECO:0008006" key="8">
    <source>
        <dbReference type="Google" id="ProtNLM"/>
    </source>
</evidence>
<dbReference type="Gene3D" id="1.10.630.10">
    <property type="entry name" value="Cytochrome P450"/>
    <property type="match status" value="1"/>
</dbReference>
<keyword evidence="4" id="KW-0479">Metal-binding</keyword>
<keyword evidence="7" id="KW-1185">Reference proteome</keyword>
<dbReference type="InterPro" id="IPR001128">
    <property type="entry name" value="Cyt_P450"/>
</dbReference>
<sequence length="335" mass="37456">MTAAGFSSRSLLDQEATIKQFGNDLVEVVKERTAGGKSINLVSFLNWTTFDVLGELAFGQSFNSLKTRQVEGWVGIILGNMKFHAWDVSLWKLPALPHIQYWLTPVKPVEVGFKHAEDSMKKVQRRLADITTKKRDFFSYILPKREGLGITDWGLASYTNALIVASSETSATTLSDERVYSTLKAEIRGAFKTPAAITALTLSTLPYLTACIEEALRIYPPIPIALPRLMPKGGCVIDGYSVPGSTTVGVYAWTVTRDPRRFKDPDTFRPECWIDNTDNDNLEASRPCLAGTRMCMGINMAWIEARLFAVKLVLSFDMEMVDTTLDRNEQECYTL</sequence>
<name>A0ABR3Z1C2_9PEZI</name>
<gene>
    <name evidence="6" type="ORF">Sste5346_006134</name>
</gene>
<reference evidence="6 7" key="1">
    <citation type="journal article" date="2024" name="IMA Fungus">
        <title>IMA Genome - F19 : A genome assembly and annotation guide to empower mycologists, including annotated draft genome sequences of Ceratocystis pirilliformis, Diaporthe australafricana, Fusarium ophioides, Paecilomyces lecythidis, and Sporothrix stenoceras.</title>
        <authorList>
            <person name="Aylward J."/>
            <person name="Wilson A.M."/>
            <person name="Visagie C.M."/>
            <person name="Spraker J."/>
            <person name="Barnes I."/>
            <person name="Buitendag C."/>
            <person name="Ceriani C."/>
            <person name="Del Mar Angel L."/>
            <person name="du Plessis D."/>
            <person name="Fuchs T."/>
            <person name="Gasser K."/>
            <person name="Kramer D."/>
            <person name="Li W."/>
            <person name="Munsamy K."/>
            <person name="Piso A."/>
            <person name="Price J.L."/>
            <person name="Sonnekus B."/>
            <person name="Thomas C."/>
            <person name="van der Nest A."/>
            <person name="van Dijk A."/>
            <person name="van Heerden A."/>
            <person name="van Vuuren N."/>
            <person name="Yilmaz N."/>
            <person name="Duong T.A."/>
            <person name="van der Merwe N.A."/>
            <person name="Wingfield M.J."/>
            <person name="Wingfield B.D."/>
        </authorList>
    </citation>
    <scope>NUCLEOTIDE SEQUENCE [LARGE SCALE GENOMIC DNA]</scope>
    <source>
        <strain evidence="6 7">CMW 5346</strain>
    </source>
</reference>
<keyword evidence="3" id="KW-0349">Heme</keyword>
<comment type="similarity">
    <text evidence="2">Belongs to the cytochrome P450 family.</text>
</comment>
<organism evidence="6 7">
    <name type="scientific">Sporothrix stenoceras</name>
    <dbReference type="NCBI Taxonomy" id="5173"/>
    <lineage>
        <taxon>Eukaryota</taxon>
        <taxon>Fungi</taxon>
        <taxon>Dikarya</taxon>
        <taxon>Ascomycota</taxon>
        <taxon>Pezizomycotina</taxon>
        <taxon>Sordariomycetes</taxon>
        <taxon>Sordariomycetidae</taxon>
        <taxon>Ophiostomatales</taxon>
        <taxon>Ophiostomataceae</taxon>
        <taxon>Sporothrix</taxon>
    </lineage>
</organism>
<evidence type="ECO:0000256" key="5">
    <source>
        <dbReference type="ARBA" id="ARBA00023004"/>
    </source>
</evidence>
<dbReference type="PRINTS" id="PR00463">
    <property type="entry name" value="EP450I"/>
</dbReference>
<evidence type="ECO:0000256" key="3">
    <source>
        <dbReference type="ARBA" id="ARBA00022617"/>
    </source>
</evidence>
<protein>
    <recommendedName>
        <fullName evidence="8">Cytochrome P450</fullName>
    </recommendedName>
</protein>
<dbReference type="PANTHER" id="PTHR24305:SF210">
    <property type="entry name" value="CYTOCHROME P450 MONOOXYGENASE ASQL-RELATED"/>
    <property type="match status" value="1"/>
</dbReference>
<accession>A0ABR3Z1C2</accession>
<proteinExistence type="inferred from homology"/>
<dbReference type="InterPro" id="IPR036396">
    <property type="entry name" value="Cyt_P450_sf"/>
</dbReference>
<dbReference type="Proteomes" id="UP001583186">
    <property type="component" value="Unassembled WGS sequence"/>
</dbReference>
<evidence type="ECO:0000313" key="7">
    <source>
        <dbReference type="Proteomes" id="UP001583186"/>
    </source>
</evidence>
<evidence type="ECO:0000256" key="2">
    <source>
        <dbReference type="ARBA" id="ARBA00010617"/>
    </source>
</evidence>
<dbReference type="PANTHER" id="PTHR24305">
    <property type="entry name" value="CYTOCHROME P450"/>
    <property type="match status" value="1"/>
</dbReference>
<comment type="caution">
    <text evidence="6">The sequence shown here is derived from an EMBL/GenBank/DDBJ whole genome shotgun (WGS) entry which is preliminary data.</text>
</comment>
<keyword evidence="5" id="KW-0408">Iron</keyword>
<comment type="cofactor">
    <cofactor evidence="1">
        <name>heme</name>
        <dbReference type="ChEBI" id="CHEBI:30413"/>
    </cofactor>
</comment>
<dbReference type="SUPFAM" id="SSF48264">
    <property type="entry name" value="Cytochrome P450"/>
    <property type="match status" value="1"/>
</dbReference>
<dbReference type="InterPro" id="IPR050121">
    <property type="entry name" value="Cytochrome_P450_monoxygenase"/>
</dbReference>
<evidence type="ECO:0000256" key="4">
    <source>
        <dbReference type="ARBA" id="ARBA00022723"/>
    </source>
</evidence>
<dbReference type="EMBL" id="JAWCUI010000035">
    <property type="protein sequence ID" value="KAL1893992.1"/>
    <property type="molecule type" value="Genomic_DNA"/>
</dbReference>
<evidence type="ECO:0000313" key="6">
    <source>
        <dbReference type="EMBL" id="KAL1893992.1"/>
    </source>
</evidence>
<dbReference type="InterPro" id="IPR002401">
    <property type="entry name" value="Cyt_P450_E_grp-I"/>
</dbReference>
<evidence type="ECO:0000256" key="1">
    <source>
        <dbReference type="ARBA" id="ARBA00001971"/>
    </source>
</evidence>
<dbReference type="Pfam" id="PF00067">
    <property type="entry name" value="p450"/>
    <property type="match status" value="1"/>
</dbReference>